<feature type="region of interest" description="Disordered" evidence="6">
    <location>
        <begin position="195"/>
        <end position="238"/>
    </location>
</feature>
<protein>
    <recommendedName>
        <fullName evidence="7">C2H2-type domain-containing protein</fullName>
    </recommendedName>
</protein>
<dbReference type="AlphaFoldDB" id="R7TFR1"/>
<dbReference type="EnsemblMetazoa" id="CapteT200577">
    <property type="protein sequence ID" value="CapteP200577"/>
    <property type="gene ID" value="CapteG200577"/>
</dbReference>
<dbReference type="PROSITE" id="PS50157">
    <property type="entry name" value="ZINC_FINGER_C2H2_2"/>
    <property type="match status" value="2"/>
</dbReference>
<dbReference type="InterPro" id="IPR036236">
    <property type="entry name" value="Znf_C2H2_sf"/>
</dbReference>
<feature type="compositionally biased region" description="Basic residues" evidence="6">
    <location>
        <begin position="197"/>
        <end position="208"/>
    </location>
</feature>
<dbReference type="GO" id="GO:0000981">
    <property type="term" value="F:DNA-binding transcription factor activity, RNA polymerase II-specific"/>
    <property type="evidence" value="ECO:0007669"/>
    <property type="project" value="TreeGrafter"/>
</dbReference>
<evidence type="ECO:0000256" key="3">
    <source>
        <dbReference type="ARBA" id="ARBA00022771"/>
    </source>
</evidence>
<feature type="compositionally biased region" description="Basic and acidic residues" evidence="6">
    <location>
        <begin position="107"/>
        <end position="123"/>
    </location>
</feature>
<reference evidence="10" key="1">
    <citation type="submission" date="2012-12" db="EMBL/GenBank/DDBJ databases">
        <authorList>
            <person name="Hellsten U."/>
            <person name="Grimwood J."/>
            <person name="Chapman J.A."/>
            <person name="Shapiro H."/>
            <person name="Aerts A."/>
            <person name="Otillar R.P."/>
            <person name="Terry A.Y."/>
            <person name="Boore J.L."/>
            <person name="Simakov O."/>
            <person name="Marletaz F."/>
            <person name="Cho S.-J."/>
            <person name="Edsinger-Gonzales E."/>
            <person name="Havlak P."/>
            <person name="Kuo D.-H."/>
            <person name="Larsson T."/>
            <person name="Lv J."/>
            <person name="Arendt D."/>
            <person name="Savage R."/>
            <person name="Osoegawa K."/>
            <person name="de Jong P."/>
            <person name="Lindberg D.R."/>
            <person name="Seaver E.C."/>
            <person name="Weisblat D.A."/>
            <person name="Putnam N.H."/>
            <person name="Grigoriev I.V."/>
            <person name="Rokhsar D.S."/>
        </authorList>
    </citation>
    <scope>NUCLEOTIDE SEQUENCE</scope>
    <source>
        <strain evidence="10">I ESC-2004</strain>
    </source>
</reference>
<dbReference type="GO" id="GO:0000977">
    <property type="term" value="F:RNA polymerase II transcription regulatory region sequence-specific DNA binding"/>
    <property type="evidence" value="ECO:0007669"/>
    <property type="project" value="TreeGrafter"/>
</dbReference>
<evidence type="ECO:0000313" key="10">
    <source>
        <dbReference type="Proteomes" id="UP000014760"/>
    </source>
</evidence>
<dbReference type="GO" id="GO:0008270">
    <property type="term" value="F:zinc ion binding"/>
    <property type="evidence" value="ECO:0007669"/>
    <property type="project" value="UniProtKB-KW"/>
</dbReference>
<evidence type="ECO:0000313" key="8">
    <source>
        <dbReference type="EMBL" id="ELT89886.1"/>
    </source>
</evidence>
<dbReference type="GO" id="GO:0005634">
    <property type="term" value="C:nucleus"/>
    <property type="evidence" value="ECO:0007669"/>
    <property type="project" value="TreeGrafter"/>
</dbReference>
<dbReference type="PANTHER" id="PTHR24409">
    <property type="entry name" value="ZINC FINGER PROTEIN 142"/>
    <property type="match status" value="1"/>
</dbReference>
<sequence length="1012" mass="114870">MGVPLLDLKDPEPHSALDVAVPLSVLFGCNTIPIGGFIHIDARLRLGTHKEEEKAFPVTLQVAKDNFNLHISVIDEKQELFKDKKKRYCIVGGKVEEEEHEEEEENGERSEEVVEHSREEDTHVPLMEESPPQISDLINEGAAEVDVPVVIPVEEERKSIQRKRTSNEDLMIREAAGSNPVVLLDRLDDVLVAPPVGKRRRGRPKKKDSRADQTPKVKVESSETPHRFPARSNRMSKLKEMRQEYEVVETPEKGLKRKVCSPKVMKKAVAEKDQKKPHLPLPPVVAIDGQMYVTKVDQVPTVVEEEPKDLVLDEVKTDIAQELVASAEVSAEDASFIESLIEGSFVPKLQEDEEVDESLVVDVDPASAELEPGEVILEEKDKDTPEMDGDVSVKENTEEMETQVDGGEGADPAMEETSPDTIVTAQKKRKQKQAAAGKGATKAEKKDDGYFLQVSGQLYFVNGRKEKKKGQAAEVEDDSVYPFTVAGIEVPKGFRQKTFTIAQRKEISKALEPEKSRANICVLCKLVYLQKTETHMKLVHSDTTVEKNQLKCNQLYDRIKEVITRFSDQGTQLHIECPMCENDFSSLDYLEHLSSSHASYLDKEELLSNTIVCGMVKNHVRHEWTEAPHMAKLRKAVGSHTSVCPLCQKVQSKRSMHYHINIYCPVNVLRGDHFTCKECMHISVNQAEFMEHHEKYHSKKRYICQFCGSVFERKQMYYQHLRLKHKHGRAIPKEAIQCVISGCKYKTFHENRMKVHIERKHSEVSREAVPRLFRYDHLALYSDCGFTQKPHLCEHCGQSFKCKAYLTTHYLQVHPELKRYFCRRCKRGFRVHEAYKRHITCCFDLADPTSQIEFNAADAEPLKPEECPDVVVSPPVLQASDVGHMLIKEDIEASITPQEQQEFMFILQDETGSESVIEKWESIDNSQMAEGAILAQDNQPIEILPEQSYVQETMVVDPLAEGSQAVGIDSQELIKLCGNEFGEFPVGTEILVYMDNSKEGEPPKYHVVQENI</sequence>
<feature type="domain" description="C2H2-type" evidence="7">
    <location>
        <begin position="702"/>
        <end position="730"/>
    </location>
</feature>
<dbReference type="PROSITE" id="PS00028">
    <property type="entry name" value="ZINC_FINGER_C2H2_1"/>
    <property type="match status" value="2"/>
</dbReference>
<dbReference type="EMBL" id="KB311138">
    <property type="protein sequence ID" value="ELT89886.1"/>
    <property type="molecule type" value="Genomic_DNA"/>
</dbReference>
<dbReference type="SUPFAM" id="SSF57667">
    <property type="entry name" value="beta-beta-alpha zinc fingers"/>
    <property type="match status" value="1"/>
</dbReference>
<dbReference type="EMBL" id="AMQN01003193">
    <property type="status" value="NOT_ANNOTATED_CDS"/>
    <property type="molecule type" value="Genomic_DNA"/>
</dbReference>
<reference evidence="8 10" key="2">
    <citation type="journal article" date="2013" name="Nature">
        <title>Insights into bilaterian evolution from three spiralian genomes.</title>
        <authorList>
            <person name="Simakov O."/>
            <person name="Marletaz F."/>
            <person name="Cho S.J."/>
            <person name="Edsinger-Gonzales E."/>
            <person name="Havlak P."/>
            <person name="Hellsten U."/>
            <person name="Kuo D.H."/>
            <person name="Larsson T."/>
            <person name="Lv J."/>
            <person name="Arendt D."/>
            <person name="Savage R."/>
            <person name="Osoegawa K."/>
            <person name="de Jong P."/>
            <person name="Grimwood J."/>
            <person name="Chapman J.A."/>
            <person name="Shapiro H."/>
            <person name="Aerts A."/>
            <person name="Otillar R.P."/>
            <person name="Terry A.Y."/>
            <person name="Boore J.L."/>
            <person name="Grigoriev I.V."/>
            <person name="Lindberg D.R."/>
            <person name="Seaver E.C."/>
            <person name="Weisblat D.A."/>
            <person name="Putnam N.H."/>
            <person name="Rokhsar D.S."/>
        </authorList>
    </citation>
    <scope>NUCLEOTIDE SEQUENCE</scope>
    <source>
        <strain evidence="8 10">I ESC-2004</strain>
    </source>
</reference>
<keyword evidence="1" id="KW-0479">Metal-binding</keyword>
<evidence type="ECO:0000256" key="1">
    <source>
        <dbReference type="ARBA" id="ARBA00022723"/>
    </source>
</evidence>
<dbReference type="InterPro" id="IPR013087">
    <property type="entry name" value="Znf_C2H2_type"/>
</dbReference>
<feature type="compositionally biased region" description="Acidic residues" evidence="6">
    <location>
        <begin position="96"/>
        <end position="106"/>
    </location>
</feature>
<evidence type="ECO:0000313" key="9">
    <source>
        <dbReference type="EnsemblMetazoa" id="CapteP200577"/>
    </source>
</evidence>
<dbReference type="OMA" id="PDIEHME"/>
<proteinExistence type="predicted"/>
<dbReference type="PANTHER" id="PTHR24409:SF295">
    <property type="entry name" value="AZ2-RELATED"/>
    <property type="match status" value="1"/>
</dbReference>
<feature type="region of interest" description="Disordered" evidence="6">
    <location>
        <begin position="356"/>
        <end position="416"/>
    </location>
</feature>
<organism evidence="8">
    <name type="scientific">Capitella teleta</name>
    <name type="common">Polychaete worm</name>
    <dbReference type="NCBI Taxonomy" id="283909"/>
    <lineage>
        <taxon>Eukaryota</taxon>
        <taxon>Metazoa</taxon>
        <taxon>Spiralia</taxon>
        <taxon>Lophotrochozoa</taxon>
        <taxon>Annelida</taxon>
        <taxon>Polychaeta</taxon>
        <taxon>Sedentaria</taxon>
        <taxon>Scolecida</taxon>
        <taxon>Capitellidae</taxon>
        <taxon>Capitella</taxon>
    </lineage>
</organism>
<keyword evidence="2" id="KW-0677">Repeat</keyword>
<feature type="compositionally biased region" description="Basic and acidic residues" evidence="6">
    <location>
        <begin position="377"/>
        <end position="397"/>
    </location>
</feature>
<feature type="compositionally biased region" description="Basic and acidic residues" evidence="6">
    <location>
        <begin position="209"/>
        <end position="226"/>
    </location>
</feature>
<gene>
    <name evidence="8" type="ORF">CAPTEDRAFT_200577</name>
</gene>
<evidence type="ECO:0000256" key="2">
    <source>
        <dbReference type="ARBA" id="ARBA00022737"/>
    </source>
</evidence>
<feature type="domain" description="C2H2-type" evidence="7">
    <location>
        <begin position="791"/>
        <end position="819"/>
    </location>
</feature>
<dbReference type="HOGENOM" id="CLU_297577_0_0_1"/>
<dbReference type="SMART" id="SM00355">
    <property type="entry name" value="ZnF_C2H2"/>
    <property type="match status" value="6"/>
</dbReference>
<accession>R7TFR1</accession>
<evidence type="ECO:0000259" key="7">
    <source>
        <dbReference type="PROSITE" id="PS50157"/>
    </source>
</evidence>
<keyword evidence="3 5" id="KW-0863">Zinc-finger</keyword>
<keyword evidence="10" id="KW-1185">Reference proteome</keyword>
<feature type="region of interest" description="Disordered" evidence="6">
    <location>
        <begin position="96"/>
        <end position="123"/>
    </location>
</feature>
<dbReference type="Proteomes" id="UP000014760">
    <property type="component" value="Unassembled WGS sequence"/>
</dbReference>
<evidence type="ECO:0000256" key="5">
    <source>
        <dbReference type="PROSITE-ProRule" id="PRU00042"/>
    </source>
</evidence>
<keyword evidence="4" id="KW-0862">Zinc</keyword>
<dbReference type="STRING" id="283909.R7TFR1"/>
<evidence type="ECO:0000256" key="6">
    <source>
        <dbReference type="SAM" id="MobiDB-lite"/>
    </source>
</evidence>
<evidence type="ECO:0000256" key="4">
    <source>
        <dbReference type="ARBA" id="ARBA00022833"/>
    </source>
</evidence>
<dbReference type="Gene3D" id="3.30.160.60">
    <property type="entry name" value="Classic Zinc Finger"/>
    <property type="match status" value="1"/>
</dbReference>
<reference evidence="9" key="3">
    <citation type="submission" date="2015-06" db="UniProtKB">
        <authorList>
            <consortium name="EnsemblMetazoa"/>
        </authorList>
    </citation>
    <scope>IDENTIFICATION</scope>
</reference>
<name>R7TFR1_CAPTE</name>